<proteinExistence type="predicted"/>
<protein>
    <submittedName>
        <fullName evidence="1">Uncharacterized protein</fullName>
    </submittedName>
</protein>
<accession>A0ABQ1YXQ6</accession>
<dbReference type="EMBL" id="BMFU01000001">
    <property type="protein sequence ID" value="GGH40896.1"/>
    <property type="molecule type" value="Genomic_DNA"/>
</dbReference>
<dbReference type="Proteomes" id="UP000652153">
    <property type="component" value="Unassembled WGS sequence"/>
</dbReference>
<comment type="caution">
    <text evidence="1">The sequence shown here is derived from an EMBL/GenBank/DDBJ whole genome shotgun (WGS) entry which is preliminary data.</text>
</comment>
<name>A0ABQ1YXQ6_9BACL</name>
<evidence type="ECO:0000313" key="1">
    <source>
        <dbReference type="EMBL" id="GGH40896.1"/>
    </source>
</evidence>
<keyword evidence="2" id="KW-1185">Reference proteome</keyword>
<dbReference type="RefSeq" id="WP_188590885.1">
    <property type="nucleotide sequence ID" value="NZ_BMFU01000001.1"/>
</dbReference>
<sequence length="59" mass="6545">MLKPDTNVALNVQATLEEALSLLDDVIAEAPESLKHEVTAIWSNLDKIVQKTFVDPKLK</sequence>
<reference evidence="2" key="1">
    <citation type="journal article" date="2019" name="Int. J. Syst. Evol. Microbiol.">
        <title>The Global Catalogue of Microorganisms (GCM) 10K type strain sequencing project: providing services to taxonomists for standard genome sequencing and annotation.</title>
        <authorList>
            <consortium name="The Broad Institute Genomics Platform"/>
            <consortium name="The Broad Institute Genome Sequencing Center for Infectious Disease"/>
            <person name="Wu L."/>
            <person name="Ma J."/>
        </authorList>
    </citation>
    <scope>NUCLEOTIDE SEQUENCE [LARGE SCALE GENOMIC DNA]</scope>
    <source>
        <strain evidence="2">CGMCC 1.12770</strain>
    </source>
</reference>
<organism evidence="1 2">
    <name type="scientific">Paenibacillus silvae</name>
    <dbReference type="NCBI Taxonomy" id="1325358"/>
    <lineage>
        <taxon>Bacteria</taxon>
        <taxon>Bacillati</taxon>
        <taxon>Bacillota</taxon>
        <taxon>Bacilli</taxon>
        <taxon>Bacillales</taxon>
        <taxon>Paenibacillaceae</taxon>
        <taxon>Paenibacillus</taxon>
    </lineage>
</organism>
<evidence type="ECO:0000313" key="2">
    <source>
        <dbReference type="Proteomes" id="UP000652153"/>
    </source>
</evidence>
<gene>
    <name evidence="1" type="ORF">GCM10008014_00100</name>
</gene>